<comment type="cofactor">
    <cofactor evidence="6">
        <name>Mg(2+)</name>
        <dbReference type="ChEBI" id="CHEBI:18420"/>
    </cofactor>
    <text evidence="6">Binds 1 Mg(2+) ion per monomer.</text>
</comment>
<dbReference type="NCBIfam" id="TIGR01214">
    <property type="entry name" value="rmlD"/>
    <property type="match status" value="1"/>
</dbReference>
<dbReference type="GO" id="GO:0005829">
    <property type="term" value="C:cytosol"/>
    <property type="evidence" value="ECO:0007669"/>
    <property type="project" value="TreeGrafter"/>
</dbReference>
<protein>
    <recommendedName>
        <fullName evidence="4 6">dTDP-4-dehydrorhamnose reductase</fullName>
        <ecNumber evidence="3 6">1.1.1.133</ecNumber>
    </recommendedName>
</protein>
<proteinExistence type="inferred from homology"/>
<evidence type="ECO:0000256" key="3">
    <source>
        <dbReference type="ARBA" id="ARBA00012929"/>
    </source>
</evidence>
<evidence type="ECO:0000313" key="8">
    <source>
        <dbReference type="EMBL" id="KVQ01753.1"/>
    </source>
</evidence>
<keyword evidence="9" id="KW-1185">Reference proteome</keyword>
<dbReference type="SUPFAM" id="SSF51735">
    <property type="entry name" value="NAD(P)-binding Rossmann-fold domains"/>
    <property type="match status" value="1"/>
</dbReference>
<evidence type="ECO:0000313" key="9">
    <source>
        <dbReference type="Proteomes" id="UP000056453"/>
    </source>
</evidence>
<dbReference type="FunFam" id="3.40.50.720:FF:000159">
    <property type="entry name" value="dTDP-4-dehydrorhamnose reductase"/>
    <property type="match status" value="1"/>
</dbReference>
<comment type="similarity">
    <text evidence="2 6">Belongs to the dTDP-4-dehydrorhamnose reductase family.</text>
</comment>
<evidence type="ECO:0000259" key="7">
    <source>
        <dbReference type="Pfam" id="PF04321"/>
    </source>
</evidence>
<dbReference type="EC" id="1.1.1.133" evidence="3 6"/>
<dbReference type="GO" id="GO:0008831">
    <property type="term" value="F:dTDP-4-dehydrorhamnose reductase activity"/>
    <property type="evidence" value="ECO:0007669"/>
    <property type="project" value="UniProtKB-EC"/>
</dbReference>
<keyword evidence="6" id="KW-0560">Oxidoreductase</keyword>
<name>A0AAW3N0H4_9BURK</name>
<dbReference type="PANTHER" id="PTHR10491:SF4">
    <property type="entry name" value="METHIONINE ADENOSYLTRANSFERASE 2 SUBUNIT BETA"/>
    <property type="match status" value="1"/>
</dbReference>
<evidence type="ECO:0000256" key="5">
    <source>
        <dbReference type="ARBA" id="ARBA00048200"/>
    </source>
</evidence>
<keyword evidence="6" id="KW-0521">NADP</keyword>
<comment type="catalytic activity">
    <reaction evidence="5 6">
        <text>dTDP-beta-L-rhamnose + NADP(+) = dTDP-4-dehydro-beta-L-rhamnose + NADPH + H(+)</text>
        <dbReference type="Rhea" id="RHEA:21796"/>
        <dbReference type="ChEBI" id="CHEBI:15378"/>
        <dbReference type="ChEBI" id="CHEBI:57510"/>
        <dbReference type="ChEBI" id="CHEBI:57783"/>
        <dbReference type="ChEBI" id="CHEBI:58349"/>
        <dbReference type="ChEBI" id="CHEBI:62830"/>
        <dbReference type="EC" id="1.1.1.133"/>
    </reaction>
</comment>
<evidence type="ECO:0000256" key="2">
    <source>
        <dbReference type="ARBA" id="ARBA00010944"/>
    </source>
</evidence>
<dbReference type="PANTHER" id="PTHR10491">
    <property type="entry name" value="DTDP-4-DEHYDRORHAMNOSE REDUCTASE"/>
    <property type="match status" value="1"/>
</dbReference>
<dbReference type="EMBL" id="LPBJ01000021">
    <property type="protein sequence ID" value="KVQ01753.1"/>
    <property type="molecule type" value="Genomic_DNA"/>
</dbReference>
<dbReference type="Gene3D" id="3.90.25.10">
    <property type="entry name" value="UDP-galactose 4-epimerase, domain 1"/>
    <property type="match status" value="1"/>
</dbReference>
<dbReference type="InterPro" id="IPR036291">
    <property type="entry name" value="NAD(P)-bd_dom_sf"/>
</dbReference>
<reference evidence="8 9" key="1">
    <citation type="submission" date="2015-11" db="EMBL/GenBank/DDBJ databases">
        <title>Expanding the genomic diversity of Burkholderia species for the development of highly accurate diagnostics.</title>
        <authorList>
            <person name="Sahl J."/>
            <person name="Keim P."/>
            <person name="Wagner D."/>
        </authorList>
    </citation>
    <scope>NUCLEOTIDE SEQUENCE [LARGE SCALE GENOMIC DNA]</scope>
    <source>
        <strain evidence="8 9">MSMB1808WGS</strain>
    </source>
</reference>
<dbReference type="GO" id="GO:0019305">
    <property type="term" value="P:dTDP-rhamnose biosynthetic process"/>
    <property type="evidence" value="ECO:0007669"/>
    <property type="project" value="TreeGrafter"/>
</dbReference>
<feature type="domain" description="RmlD-like substrate binding" evidence="7">
    <location>
        <begin position="7"/>
        <end position="296"/>
    </location>
</feature>
<dbReference type="Proteomes" id="UP000056453">
    <property type="component" value="Unassembled WGS sequence"/>
</dbReference>
<dbReference type="InterPro" id="IPR005913">
    <property type="entry name" value="dTDP_dehydrorham_reduct"/>
</dbReference>
<sequence>MRDVRPILVTGANGQVGAELGRALQGLAPLVALDRQALDLADLDAVRRVVRDVGPAVILNAAAYTAVDRAESEEALALRINGDAPGVLAEEARRLDALLVHYSTDYVFDGSGDVPFREDHPTGPLNAYGRTKLAGERAVAAVGGMHLVFRTSWVYGATGRNFLLTMLRLARERSALNVVGDQIGAPTWSCTIAAMTAHVIARYHAERKEARDWWRQHAGIYHLTNSGETSWFGFAQAIFAATNCKGVSVQPISSDQYPTPAKRPHNSRLSNDKLFDVFGLCAPDWREALRGCLRDLAAGATV</sequence>
<comment type="function">
    <text evidence="6">Catalyzes the reduction of dTDP-6-deoxy-L-lyxo-4-hexulose to yield dTDP-L-rhamnose.</text>
</comment>
<dbReference type="RefSeq" id="WP_059953144.1">
    <property type="nucleotide sequence ID" value="NZ_LPAJ01000078.1"/>
</dbReference>
<comment type="caution">
    <text evidence="8">The sequence shown here is derived from an EMBL/GenBank/DDBJ whole genome shotgun (WGS) entry which is preliminary data.</text>
</comment>
<dbReference type="CDD" id="cd05254">
    <property type="entry name" value="dTDP_HR_like_SDR_e"/>
    <property type="match status" value="1"/>
</dbReference>
<organism evidence="8 9">
    <name type="scientific">Burkholderia ubonensis</name>
    <dbReference type="NCBI Taxonomy" id="101571"/>
    <lineage>
        <taxon>Bacteria</taxon>
        <taxon>Pseudomonadati</taxon>
        <taxon>Pseudomonadota</taxon>
        <taxon>Betaproteobacteria</taxon>
        <taxon>Burkholderiales</taxon>
        <taxon>Burkholderiaceae</taxon>
        <taxon>Burkholderia</taxon>
        <taxon>Burkholderia cepacia complex</taxon>
    </lineage>
</organism>
<evidence type="ECO:0000256" key="6">
    <source>
        <dbReference type="RuleBase" id="RU364082"/>
    </source>
</evidence>
<evidence type="ECO:0000256" key="1">
    <source>
        <dbReference type="ARBA" id="ARBA00004781"/>
    </source>
</evidence>
<accession>A0AAW3N0H4</accession>
<evidence type="ECO:0000256" key="4">
    <source>
        <dbReference type="ARBA" id="ARBA00017099"/>
    </source>
</evidence>
<dbReference type="Gene3D" id="3.40.50.720">
    <property type="entry name" value="NAD(P)-binding Rossmann-like Domain"/>
    <property type="match status" value="1"/>
</dbReference>
<dbReference type="AlphaFoldDB" id="A0AAW3N0H4"/>
<dbReference type="InterPro" id="IPR029903">
    <property type="entry name" value="RmlD-like-bd"/>
</dbReference>
<dbReference type="Pfam" id="PF04321">
    <property type="entry name" value="RmlD_sub_bind"/>
    <property type="match status" value="1"/>
</dbReference>
<comment type="pathway">
    <text evidence="1 6">Carbohydrate biosynthesis; dTDP-L-rhamnose biosynthesis.</text>
</comment>
<gene>
    <name evidence="8" type="ORF">WJ96_32635</name>
</gene>